<evidence type="ECO:0000313" key="2">
    <source>
        <dbReference type="Proteomes" id="UP000042997"/>
    </source>
</evidence>
<organism evidence="1 2">
    <name type="scientific">Rhodococcus ruber</name>
    <dbReference type="NCBI Taxonomy" id="1830"/>
    <lineage>
        <taxon>Bacteria</taxon>
        <taxon>Bacillati</taxon>
        <taxon>Actinomycetota</taxon>
        <taxon>Actinomycetes</taxon>
        <taxon>Mycobacteriales</taxon>
        <taxon>Nocardiaceae</taxon>
        <taxon>Rhodococcus</taxon>
    </lineage>
</organism>
<dbReference type="RefSeq" id="WP_040272055.1">
    <property type="nucleotide sequence ID" value="NZ_JAPWIU010000038.1"/>
</dbReference>
<accession>A0A098BJQ4</accession>
<gene>
    <name evidence="1" type="ORF">RHRU231_450151</name>
</gene>
<dbReference type="AlphaFoldDB" id="A0A098BJQ4"/>
<protein>
    <submittedName>
        <fullName evidence="1">Uncharacterized protein</fullName>
    </submittedName>
</protein>
<dbReference type="EMBL" id="CCSD01000056">
    <property type="protein sequence ID" value="CDZ88984.1"/>
    <property type="molecule type" value="Genomic_DNA"/>
</dbReference>
<sequence>MSWFSKDSTTVNVITPTPQPYQVVVLRLAAHMRIEAYPGAELLDWKDLTDAQKVPWILKADKRMQENGYES</sequence>
<name>A0A098BJQ4_9NOCA</name>
<dbReference type="Proteomes" id="UP000042997">
    <property type="component" value="Unassembled WGS sequence"/>
</dbReference>
<reference evidence="1 2" key="1">
    <citation type="journal article" date="2014" name="Genome Announc.">
        <title>Draft Genome Sequence of Propane- and Butane-Oxidizing Actinobacterium Rhodococcus ruber IEGM 231.</title>
        <authorList>
            <person name="Ivshina I.B."/>
            <person name="Kuyukina M.S."/>
            <person name="Krivoruchko A.V."/>
            <person name="Barbe V."/>
            <person name="Fischer C."/>
        </authorList>
    </citation>
    <scope>NUCLEOTIDE SEQUENCE [LARGE SCALE GENOMIC DNA]</scope>
</reference>
<evidence type="ECO:0000313" key="1">
    <source>
        <dbReference type="EMBL" id="CDZ88984.1"/>
    </source>
</evidence>
<proteinExistence type="predicted"/>